<feature type="signal peptide" evidence="7">
    <location>
        <begin position="1"/>
        <end position="26"/>
    </location>
</feature>
<dbReference type="EMBL" id="VLLC01000003">
    <property type="protein sequence ID" value="TWI75522.1"/>
    <property type="molecule type" value="Genomic_DNA"/>
</dbReference>
<feature type="binding site" description="axial binding residue" evidence="6">
    <location>
        <position position="140"/>
    </location>
    <ligand>
        <name>heme c</name>
        <dbReference type="ChEBI" id="CHEBI:61717"/>
        <label>1</label>
    </ligand>
    <ligandPart>
        <name>Fe</name>
        <dbReference type="ChEBI" id="CHEBI:18248"/>
    </ligandPart>
</feature>
<evidence type="ECO:0000259" key="8">
    <source>
        <dbReference type="Pfam" id="PF02085"/>
    </source>
</evidence>
<evidence type="ECO:0000256" key="2">
    <source>
        <dbReference type="ARBA" id="ARBA00022617"/>
    </source>
</evidence>
<feature type="binding site" description="covalent" evidence="6">
    <location>
        <position position="67"/>
    </location>
    <ligand>
        <name>heme c</name>
        <dbReference type="ChEBI" id="CHEBI:61717"/>
        <label>1</label>
    </ligand>
</feature>
<gene>
    <name evidence="9" type="ORF">LZ24_00569</name>
</gene>
<feature type="binding site" description="axial binding residue" evidence="6">
    <location>
        <position position="59"/>
    </location>
    <ligand>
        <name>heme c</name>
        <dbReference type="ChEBI" id="CHEBI:61717"/>
        <label>1</label>
    </ligand>
    <ligandPart>
        <name>Fe</name>
        <dbReference type="ChEBI" id="CHEBI:18248"/>
    </ligandPart>
</feature>
<dbReference type="GO" id="GO:0009055">
    <property type="term" value="F:electron transfer activity"/>
    <property type="evidence" value="ECO:0007669"/>
    <property type="project" value="InterPro"/>
</dbReference>
<reference evidence="9 10" key="1">
    <citation type="submission" date="2019-07" db="EMBL/GenBank/DDBJ databases">
        <title>Genome sequencing of 100 strains of the haloalkaliphilic chemolithoautotrophic sulfur-oxidizing bacterium Thioalkalivibrio.</title>
        <authorList>
            <person name="Muyzer G."/>
        </authorList>
    </citation>
    <scope>NUCLEOTIDE SEQUENCE [LARGE SCALE GENOMIC DNA]</scope>
    <source>
        <strain evidence="9 10">ASO4-4</strain>
    </source>
</reference>
<keyword evidence="2 6" id="KW-0349">Heme</keyword>
<dbReference type="Proteomes" id="UP000318307">
    <property type="component" value="Unassembled WGS sequence"/>
</dbReference>
<dbReference type="AlphaFoldDB" id="A0A562S2F4"/>
<keyword evidence="10" id="KW-1185">Reference proteome</keyword>
<dbReference type="InterPro" id="IPR036280">
    <property type="entry name" value="Multihaem_cyt_sf"/>
</dbReference>
<feature type="binding site" description="axial binding residue" evidence="6">
    <location>
        <position position="123"/>
    </location>
    <ligand>
        <name>heme c</name>
        <dbReference type="ChEBI" id="CHEBI:61717"/>
        <label>1</label>
    </ligand>
    <ligandPart>
        <name>Fe</name>
        <dbReference type="ChEBI" id="CHEBI:18248"/>
    </ligandPart>
</feature>
<feature type="binding site" description="axial binding residue" evidence="6">
    <location>
        <position position="70"/>
    </location>
    <ligand>
        <name>heme c</name>
        <dbReference type="ChEBI" id="CHEBI:61717"/>
        <label>1</label>
    </ligand>
    <ligandPart>
        <name>Fe</name>
        <dbReference type="ChEBI" id="CHEBI:18248"/>
    </ligandPart>
</feature>
<keyword evidence="4" id="KW-0249">Electron transport</keyword>
<evidence type="ECO:0000256" key="5">
    <source>
        <dbReference type="ARBA" id="ARBA00023004"/>
    </source>
</evidence>
<dbReference type="InterPro" id="IPR020942">
    <property type="entry name" value="Cyt_c_III_dom"/>
</dbReference>
<organism evidence="9 10">
    <name type="scientific">Desulfobotulus alkaliphilus</name>
    <dbReference type="NCBI Taxonomy" id="622671"/>
    <lineage>
        <taxon>Bacteria</taxon>
        <taxon>Pseudomonadati</taxon>
        <taxon>Thermodesulfobacteriota</taxon>
        <taxon>Desulfobacteria</taxon>
        <taxon>Desulfobacterales</taxon>
        <taxon>Desulfobacteraceae</taxon>
        <taxon>Desulfobotulus</taxon>
    </lineage>
</organism>
<keyword evidence="1" id="KW-0813">Transport</keyword>
<dbReference type="Pfam" id="PF02085">
    <property type="entry name" value="Cytochrom_CIII"/>
    <property type="match status" value="1"/>
</dbReference>
<keyword evidence="5 6" id="KW-0408">Iron</keyword>
<feature type="binding site" description="axial binding residue" evidence="6">
    <location>
        <position position="71"/>
    </location>
    <ligand>
        <name>heme c</name>
        <dbReference type="ChEBI" id="CHEBI:61717"/>
        <label>1</label>
    </ligand>
    <ligandPart>
        <name>Fe</name>
        <dbReference type="ChEBI" id="CHEBI:18248"/>
    </ligandPart>
</feature>
<evidence type="ECO:0000256" key="4">
    <source>
        <dbReference type="ARBA" id="ARBA00022982"/>
    </source>
</evidence>
<dbReference type="CDD" id="cd08168">
    <property type="entry name" value="Cytochrom_C3"/>
    <property type="match status" value="1"/>
</dbReference>
<feature type="binding site" description="axial binding residue" evidence="6">
    <location>
        <position position="94"/>
    </location>
    <ligand>
        <name>heme c</name>
        <dbReference type="ChEBI" id="CHEBI:61717"/>
        <label>1</label>
    </ligand>
    <ligandPart>
        <name>Fe</name>
        <dbReference type="ChEBI" id="CHEBI:18248"/>
    </ligandPart>
</feature>
<dbReference type="SUPFAM" id="SSF48695">
    <property type="entry name" value="Multiheme cytochromes"/>
    <property type="match status" value="1"/>
</dbReference>
<feature type="binding site" description="axial binding residue" evidence="6">
    <location>
        <position position="143"/>
    </location>
    <ligand>
        <name>heme c</name>
        <dbReference type="ChEBI" id="CHEBI:61717"/>
        <label>1</label>
    </ligand>
    <ligandPart>
        <name>Fe</name>
        <dbReference type="ChEBI" id="CHEBI:18248"/>
    </ligandPart>
</feature>
<dbReference type="RefSeq" id="WP_186442896.1">
    <property type="nucleotide sequence ID" value="NZ_VLLC01000003.1"/>
</dbReference>
<feature type="domain" description="Class III cytochrome C" evidence="8">
    <location>
        <begin position="47"/>
        <end position="144"/>
    </location>
</feature>
<evidence type="ECO:0000313" key="10">
    <source>
        <dbReference type="Proteomes" id="UP000318307"/>
    </source>
</evidence>
<feature type="binding site" description="axial binding residue" evidence="6">
    <location>
        <position position="56"/>
    </location>
    <ligand>
        <name>heme c</name>
        <dbReference type="ChEBI" id="CHEBI:61717"/>
        <label>1</label>
    </ligand>
    <ligandPart>
        <name>Fe</name>
        <dbReference type="ChEBI" id="CHEBI:18248"/>
    </ligandPart>
</feature>
<comment type="cofactor">
    <cofactor evidence="6">
        <name>heme c</name>
        <dbReference type="ChEBI" id="CHEBI:61717"/>
    </cofactor>
    <text evidence="6">Binds 4 heme c groups covalently per monomer.</text>
</comment>
<feature type="chain" id="PRO_5022077146" evidence="7">
    <location>
        <begin position="27"/>
        <end position="146"/>
    </location>
</feature>
<feature type="binding site" description="axial binding residue" evidence="6">
    <location>
        <position position="93"/>
    </location>
    <ligand>
        <name>heme c</name>
        <dbReference type="ChEBI" id="CHEBI:61717"/>
        <label>1</label>
    </ligand>
    <ligandPart>
        <name>Fe</name>
        <dbReference type="ChEBI" id="CHEBI:18248"/>
    </ligandPart>
</feature>
<evidence type="ECO:0000256" key="1">
    <source>
        <dbReference type="ARBA" id="ARBA00022448"/>
    </source>
</evidence>
<accession>A0A562S2F4</accession>
<feature type="binding site" description="axial binding residue" evidence="6">
    <location>
        <position position="124"/>
    </location>
    <ligand>
        <name>heme c</name>
        <dbReference type="ChEBI" id="CHEBI:61717"/>
        <label>1</label>
    </ligand>
    <ligandPart>
        <name>Fe</name>
        <dbReference type="ChEBI" id="CHEBI:18248"/>
    </ligandPart>
</feature>
<sequence>MKQKKGFFLALTGAALLLCAAAVALAGAIKTEVDDVIQMKTPIYEEHERPLVTFTHKLHSEDYGISCGTCHHDDKGQPLELVMGDPVQSCAACHSIPGQRPRGDQTPKLDFHAEAMHDSCRSCHAQFNREKGERIAPIMCNQCHTN</sequence>
<evidence type="ECO:0000256" key="6">
    <source>
        <dbReference type="PIRSR" id="PIRSR602322-1"/>
    </source>
</evidence>
<dbReference type="InterPro" id="IPR002322">
    <property type="entry name" value="Cyt_c_III"/>
</dbReference>
<dbReference type="Gene3D" id="3.90.10.10">
    <property type="entry name" value="Cytochrome C3"/>
    <property type="match status" value="1"/>
</dbReference>
<comment type="caution">
    <text evidence="9">The sequence shown here is derived from an EMBL/GenBank/DDBJ whole genome shotgun (WGS) entry which is preliminary data.</text>
</comment>
<keyword evidence="7" id="KW-0732">Signal</keyword>
<dbReference type="PRINTS" id="PR00609">
    <property type="entry name" value="CYTOCHROMEC3"/>
</dbReference>
<feature type="binding site" description="axial binding residue" evidence="6">
    <location>
        <position position="120"/>
    </location>
    <ligand>
        <name>heme c</name>
        <dbReference type="ChEBI" id="CHEBI:61717"/>
        <label>1</label>
    </ligand>
    <ligandPart>
        <name>Fe</name>
        <dbReference type="ChEBI" id="CHEBI:18248"/>
    </ligandPart>
</feature>
<feature type="binding site" description="axial binding residue" evidence="6">
    <location>
        <position position="72"/>
    </location>
    <ligand>
        <name>heme c</name>
        <dbReference type="ChEBI" id="CHEBI:61717"/>
        <label>1</label>
    </ligand>
    <ligandPart>
        <name>Fe</name>
        <dbReference type="ChEBI" id="CHEBI:18248"/>
    </ligandPart>
</feature>
<evidence type="ECO:0000256" key="7">
    <source>
        <dbReference type="SAM" id="SignalP"/>
    </source>
</evidence>
<dbReference type="GO" id="GO:0046872">
    <property type="term" value="F:metal ion binding"/>
    <property type="evidence" value="ECO:0007669"/>
    <property type="project" value="UniProtKB-KW"/>
</dbReference>
<protein>
    <submittedName>
        <fullName evidence="9">Class III cytochrome C family protein</fullName>
    </submittedName>
</protein>
<feature type="binding site" description="axial binding residue" evidence="6">
    <location>
        <position position="144"/>
    </location>
    <ligand>
        <name>heme c</name>
        <dbReference type="ChEBI" id="CHEBI:61717"/>
        <label>1</label>
    </ligand>
    <ligandPart>
        <name>Fe</name>
        <dbReference type="ChEBI" id="CHEBI:18248"/>
    </ligandPart>
</feature>
<evidence type="ECO:0000256" key="3">
    <source>
        <dbReference type="ARBA" id="ARBA00022723"/>
    </source>
</evidence>
<proteinExistence type="predicted"/>
<keyword evidence="3 6" id="KW-0479">Metal-binding</keyword>
<evidence type="ECO:0000313" key="9">
    <source>
        <dbReference type="EMBL" id="TWI75522.1"/>
    </source>
</evidence>
<name>A0A562S2F4_9BACT</name>
<dbReference type="GO" id="GO:0020037">
    <property type="term" value="F:heme binding"/>
    <property type="evidence" value="ECO:0007669"/>
    <property type="project" value="InterPro"/>
</dbReference>